<evidence type="ECO:0000313" key="4">
    <source>
        <dbReference type="Proteomes" id="UP000027195"/>
    </source>
</evidence>
<name>A0A067M3I3_BOTB1</name>
<feature type="region of interest" description="Disordered" evidence="1">
    <location>
        <begin position="221"/>
        <end position="264"/>
    </location>
</feature>
<dbReference type="GO" id="GO:0005634">
    <property type="term" value="C:nucleus"/>
    <property type="evidence" value="ECO:0007669"/>
    <property type="project" value="TreeGrafter"/>
</dbReference>
<feature type="region of interest" description="Disordered" evidence="1">
    <location>
        <begin position="522"/>
        <end position="622"/>
    </location>
</feature>
<dbReference type="OrthoDB" id="1751210at2759"/>
<gene>
    <name evidence="3" type="ORF">BOTBODRAFT_58318</name>
</gene>
<dbReference type="InParanoid" id="A0A067M3I3"/>
<dbReference type="PANTHER" id="PTHR39463">
    <property type="entry name" value="MEDUSA"/>
    <property type="match status" value="1"/>
</dbReference>
<feature type="domain" description="DUF7082" evidence="2">
    <location>
        <begin position="288"/>
        <end position="441"/>
    </location>
</feature>
<dbReference type="HOGENOM" id="CLU_396886_0_0_1"/>
<dbReference type="Pfam" id="PF23305">
    <property type="entry name" value="DUF7082"/>
    <property type="match status" value="1"/>
</dbReference>
<dbReference type="PANTHER" id="PTHR39463:SF1">
    <property type="entry name" value="MEDUSA"/>
    <property type="match status" value="1"/>
</dbReference>
<evidence type="ECO:0000313" key="3">
    <source>
        <dbReference type="EMBL" id="KDQ10129.1"/>
    </source>
</evidence>
<evidence type="ECO:0000256" key="1">
    <source>
        <dbReference type="SAM" id="MobiDB-lite"/>
    </source>
</evidence>
<dbReference type="InterPro" id="IPR055509">
    <property type="entry name" value="DUF7082"/>
</dbReference>
<sequence>MTSFAYPPSALPADTHQLALITPDMSAPKTIHLGSPHGAPLISPLGMIYVYSYTPNEGEHDTPVCIRVDYHNLTDYPARLMIRVLFGHVPLPTQIHMLRGDDGISTGSGDWQLMVQTPRFNRDVMKSPIIPLSVEVMDKDHVLDSITFGTFTYWGFDNNLQDLPSPVSPRRNNKRPREDDMPLFERRVSRLPIEDRVKIDDSPPVVHPGLISHNAAQSYYDDSTPYTLDPSALSAPPQQDSDEHSPSLSQHSSEEDIGLQPTLPGQPALIRTSQLYANPTPGESPAAKAKLILKTDLNQLVIGWSEEEFNARRRLVQFWRRQDRSDLFVVARGIHPSEFVENAIVISCIFREDMDECFITSVDLLYLLEALVGTRFSVEEKNRIRRNLEGFRPVTISKTKPIHEEFFHLIMGFPNPKPRNIEKDVKVFSWKVLEKALDKIIGKYSSCSGSQLVLPAMRSEPPPSVADEIAREKAAAELYQPPHSQSSGSSHSYRLSMPLQMKTEEGVYQDDASSYGINYAEQTTVESSSSTPSEPLNGLPAEDNGIDMGFELIGSGLDSDLLHHHGHGHGQEQMQPHPSSAHTPYSGSPSSAQEPAIAGVDYYPSSDASPRSPHGDLLAPEDQEYHFGDPLVKRRVASGEHMADMVQAMMGYDGRGESSPQHDNGDFLDTLYTTGYPAPFDDNQHGYDGLAYPA</sequence>
<feature type="compositionally biased region" description="Low complexity" evidence="1">
    <location>
        <begin position="523"/>
        <end position="535"/>
    </location>
</feature>
<feature type="region of interest" description="Disordered" evidence="1">
    <location>
        <begin position="162"/>
        <end position="183"/>
    </location>
</feature>
<dbReference type="STRING" id="930990.A0A067M3I3"/>
<protein>
    <recommendedName>
        <fullName evidence="2">DUF7082 domain-containing protein</fullName>
    </recommendedName>
</protein>
<keyword evidence="4" id="KW-1185">Reference proteome</keyword>
<reference evidence="4" key="1">
    <citation type="journal article" date="2014" name="Proc. Natl. Acad. Sci. U.S.A.">
        <title>Extensive sampling of basidiomycete genomes demonstrates inadequacy of the white-rot/brown-rot paradigm for wood decay fungi.</title>
        <authorList>
            <person name="Riley R."/>
            <person name="Salamov A.A."/>
            <person name="Brown D.W."/>
            <person name="Nagy L.G."/>
            <person name="Floudas D."/>
            <person name="Held B.W."/>
            <person name="Levasseur A."/>
            <person name="Lombard V."/>
            <person name="Morin E."/>
            <person name="Otillar R."/>
            <person name="Lindquist E.A."/>
            <person name="Sun H."/>
            <person name="LaButti K.M."/>
            <person name="Schmutz J."/>
            <person name="Jabbour D."/>
            <person name="Luo H."/>
            <person name="Baker S.E."/>
            <person name="Pisabarro A.G."/>
            <person name="Walton J.D."/>
            <person name="Blanchette R.A."/>
            <person name="Henrissat B."/>
            <person name="Martin F."/>
            <person name="Cullen D."/>
            <person name="Hibbett D.S."/>
            <person name="Grigoriev I.V."/>
        </authorList>
    </citation>
    <scope>NUCLEOTIDE SEQUENCE [LARGE SCALE GENOMIC DNA]</scope>
    <source>
        <strain evidence="4">FD-172 SS1</strain>
    </source>
</reference>
<dbReference type="Proteomes" id="UP000027195">
    <property type="component" value="Unassembled WGS sequence"/>
</dbReference>
<accession>A0A067M3I3</accession>
<dbReference type="EMBL" id="KL198071">
    <property type="protein sequence ID" value="KDQ10129.1"/>
    <property type="molecule type" value="Genomic_DNA"/>
</dbReference>
<organism evidence="3 4">
    <name type="scientific">Botryobasidium botryosum (strain FD-172 SS1)</name>
    <dbReference type="NCBI Taxonomy" id="930990"/>
    <lineage>
        <taxon>Eukaryota</taxon>
        <taxon>Fungi</taxon>
        <taxon>Dikarya</taxon>
        <taxon>Basidiomycota</taxon>
        <taxon>Agaricomycotina</taxon>
        <taxon>Agaricomycetes</taxon>
        <taxon>Cantharellales</taxon>
        <taxon>Botryobasidiaceae</taxon>
        <taxon>Botryobasidium</taxon>
    </lineage>
</organism>
<evidence type="ECO:0000259" key="2">
    <source>
        <dbReference type="Pfam" id="PF23305"/>
    </source>
</evidence>
<feature type="compositionally biased region" description="Polar residues" evidence="1">
    <location>
        <begin position="572"/>
        <end position="593"/>
    </location>
</feature>
<proteinExistence type="predicted"/>
<dbReference type="AlphaFoldDB" id="A0A067M3I3"/>